<feature type="region of interest" description="Disordered" evidence="1">
    <location>
        <begin position="1"/>
        <end position="27"/>
    </location>
</feature>
<evidence type="ECO:0000313" key="3">
    <source>
        <dbReference type="Proteomes" id="UP001266305"/>
    </source>
</evidence>
<feature type="non-terminal residue" evidence="2">
    <location>
        <position position="58"/>
    </location>
</feature>
<protein>
    <submittedName>
        <fullName evidence="2">Uncharacterized protein</fullName>
    </submittedName>
</protein>
<dbReference type="EMBL" id="JASSZA010000010">
    <property type="protein sequence ID" value="KAK2101001.1"/>
    <property type="molecule type" value="Genomic_DNA"/>
</dbReference>
<name>A0ABQ9UW05_SAGOE</name>
<gene>
    <name evidence="2" type="ORF">P7K49_022349</name>
</gene>
<evidence type="ECO:0000256" key="1">
    <source>
        <dbReference type="SAM" id="MobiDB-lite"/>
    </source>
</evidence>
<dbReference type="Proteomes" id="UP001266305">
    <property type="component" value="Unassembled WGS sequence"/>
</dbReference>
<organism evidence="2 3">
    <name type="scientific">Saguinus oedipus</name>
    <name type="common">Cotton-top tamarin</name>
    <name type="synonym">Oedipomidas oedipus</name>
    <dbReference type="NCBI Taxonomy" id="9490"/>
    <lineage>
        <taxon>Eukaryota</taxon>
        <taxon>Metazoa</taxon>
        <taxon>Chordata</taxon>
        <taxon>Craniata</taxon>
        <taxon>Vertebrata</taxon>
        <taxon>Euteleostomi</taxon>
        <taxon>Mammalia</taxon>
        <taxon>Eutheria</taxon>
        <taxon>Euarchontoglires</taxon>
        <taxon>Primates</taxon>
        <taxon>Haplorrhini</taxon>
        <taxon>Platyrrhini</taxon>
        <taxon>Cebidae</taxon>
        <taxon>Callitrichinae</taxon>
        <taxon>Saguinus</taxon>
    </lineage>
</organism>
<reference evidence="2 3" key="1">
    <citation type="submission" date="2023-05" db="EMBL/GenBank/DDBJ databases">
        <title>B98-5 Cell Line De Novo Hybrid Assembly: An Optical Mapping Approach.</title>
        <authorList>
            <person name="Kananen K."/>
            <person name="Auerbach J.A."/>
            <person name="Kautto E."/>
            <person name="Blachly J.S."/>
        </authorList>
    </citation>
    <scope>NUCLEOTIDE SEQUENCE [LARGE SCALE GENOMIC DNA]</scope>
    <source>
        <strain evidence="2">B95-8</strain>
        <tissue evidence="2">Cell line</tissue>
    </source>
</reference>
<keyword evidence="3" id="KW-1185">Reference proteome</keyword>
<accession>A0ABQ9UW05</accession>
<feature type="non-terminal residue" evidence="2">
    <location>
        <position position="1"/>
    </location>
</feature>
<sequence length="58" mass="6129">SRSRPGMALSPGPSFLSPTPPPLSDPAHFQQGPLCSCSCPPNPVPSFHLVDSPSEPYR</sequence>
<proteinExistence type="predicted"/>
<comment type="caution">
    <text evidence="2">The sequence shown here is derived from an EMBL/GenBank/DDBJ whole genome shotgun (WGS) entry which is preliminary data.</text>
</comment>
<evidence type="ECO:0000313" key="2">
    <source>
        <dbReference type="EMBL" id="KAK2101001.1"/>
    </source>
</evidence>